<proteinExistence type="predicted"/>
<gene>
    <name evidence="3" type="ORF">P0425F05.3</name>
    <name evidence="2" type="ORF">P0690H04.27</name>
</gene>
<evidence type="ECO:0000313" key="2">
    <source>
        <dbReference type="EMBL" id="BAD37304.1"/>
    </source>
</evidence>
<dbReference type="EMBL" id="AP003569">
    <property type="protein sequence ID" value="BAD37455.1"/>
    <property type="molecule type" value="Genomic_DNA"/>
</dbReference>
<reference evidence="2" key="1">
    <citation type="submission" date="2001-04" db="EMBL/GenBank/DDBJ databases">
        <title>Oryza sativa nipponbare(GA3) genomic DNA, chromosome 6, PAC clone:P0690H04.</title>
        <authorList>
            <person name="Sasaki T."/>
            <person name="Matsumoto T."/>
            <person name="Yamamoto K."/>
        </authorList>
    </citation>
    <scope>NUCLEOTIDE SEQUENCE</scope>
</reference>
<reference evidence="3" key="2">
    <citation type="submission" date="2001-05" db="EMBL/GenBank/DDBJ databases">
        <title>Oryza sativa nipponbare(GA3) genomic DNA, chromosome 6, PAC clone:P0425F05.</title>
        <authorList>
            <person name="Sasaki T."/>
            <person name="Matsumoto T."/>
            <person name="Yamamoto K."/>
        </authorList>
    </citation>
    <scope>NUCLEOTIDE SEQUENCE</scope>
</reference>
<dbReference type="AlphaFoldDB" id="Q67WL4"/>
<reference evidence="4" key="4">
    <citation type="journal article" date="2008" name="Nucleic Acids Res.">
        <title>The rice annotation project database (RAP-DB): 2008 update.</title>
        <authorList>
            <consortium name="The rice annotation project (RAP)"/>
        </authorList>
    </citation>
    <scope>GENOME REANNOTATION</scope>
    <source>
        <strain evidence="4">cv. Nipponbare</strain>
    </source>
</reference>
<dbReference type="Proteomes" id="UP000000763">
    <property type="component" value="Chromosome 6"/>
</dbReference>
<name>Q67WL4_ORYSJ</name>
<evidence type="ECO:0000256" key="1">
    <source>
        <dbReference type="SAM" id="MobiDB-lite"/>
    </source>
</evidence>
<dbReference type="EMBL" id="AP003513">
    <property type="protein sequence ID" value="BAD37304.1"/>
    <property type="molecule type" value="Genomic_DNA"/>
</dbReference>
<evidence type="ECO:0000313" key="4">
    <source>
        <dbReference type="Proteomes" id="UP000000763"/>
    </source>
</evidence>
<feature type="region of interest" description="Disordered" evidence="1">
    <location>
        <begin position="67"/>
        <end position="88"/>
    </location>
</feature>
<accession>Q67WL4</accession>
<protein>
    <submittedName>
        <fullName evidence="3">Uncharacterized protein</fullName>
    </submittedName>
</protein>
<evidence type="ECO:0000313" key="3">
    <source>
        <dbReference type="EMBL" id="BAD37455.1"/>
    </source>
</evidence>
<organism evidence="3 4">
    <name type="scientific">Oryza sativa subsp. japonica</name>
    <name type="common">Rice</name>
    <dbReference type="NCBI Taxonomy" id="39947"/>
    <lineage>
        <taxon>Eukaryota</taxon>
        <taxon>Viridiplantae</taxon>
        <taxon>Streptophyta</taxon>
        <taxon>Embryophyta</taxon>
        <taxon>Tracheophyta</taxon>
        <taxon>Spermatophyta</taxon>
        <taxon>Magnoliopsida</taxon>
        <taxon>Liliopsida</taxon>
        <taxon>Poales</taxon>
        <taxon>Poaceae</taxon>
        <taxon>BOP clade</taxon>
        <taxon>Oryzoideae</taxon>
        <taxon>Oryzeae</taxon>
        <taxon>Oryzinae</taxon>
        <taxon>Oryza</taxon>
        <taxon>Oryza sativa</taxon>
    </lineage>
</organism>
<reference evidence="4" key="3">
    <citation type="journal article" date="2005" name="Nature">
        <title>The map-based sequence of the rice genome.</title>
        <authorList>
            <consortium name="International rice genome sequencing project (IRGSP)"/>
            <person name="Matsumoto T."/>
            <person name="Wu J."/>
            <person name="Kanamori H."/>
            <person name="Katayose Y."/>
            <person name="Fujisawa M."/>
            <person name="Namiki N."/>
            <person name="Mizuno H."/>
            <person name="Yamamoto K."/>
            <person name="Antonio B.A."/>
            <person name="Baba T."/>
            <person name="Sakata K."/>
            <person name="Nagamura Y."/>
            <person name="Aoki H."/>
            <person name="Arikawa K."/>
            <person name="Arita K."/>
            <person name="Bito T."/>
            <person name="Chiden Y."/>
            <person name="Fujitsuka N."/>
            <person name="Fukunaka R."/>
            <person name="Hamada M."/>
            <person name="Harada C."/>
            <person name="Hayashi A."/>
            <person name="Hijishita S."/>
            <person name="Honda M."/>
            <person name="Hosokawa S."/>
            <person name="Ichikawa Y."/>
            <person name="Idonuma A."/>
            <person name="Iijima M."/>
            <person name="Ikeda M."/>
            <person name="Ikeno M."/>
            <person name="Ito K."/>
            <person name="Ito S."/>
            <person name="Ito T."/>
            <person name="Ito Y."/>
            <person name="Ito Y."/>
            <person name="Iwabuchi A."/>
            <person name="Kamiya K."/>
            <person name="Karasawa W."/>
            <person name="Kurita K."/>
            <person name="Katagiri S."/>
            <person name="Kikuta A."/>
            <person name="Kobayashi H."/>
            <person name="Kobayashi N."/>
            <person name="Machita K."/>
            <person name="Maehara T."/>
            <person name="Masukawa M."/>
            <person name="Mizubayashi T."/>
            <person name="Mukai Y."/>
            <person name="Nagasaki H."/>
            <person name="Nagata Y."/>
            <person name="Naito S."/>
            <person name="Nakashima M."/>
            <person name="Nakama Y."/>
            <person name="Nakamichi Y."/>
            <person name="Nakamura M."/>
            <person name="Meguro A."/>
            <person name="Negishi M."/>
            <person name="Ohta I."/>
            <person name="Ohta T."/>
            <person name="Okamoto M."/>
            <person name="Ono N."/>
            <person name="Saji S."/>
            <person name="Sakaguchi M."/>
            <person name="Sakai K."/>
            <person name="Shibata M."/>
            <person name="Shimokawa T."/>
            <person name="Song J."/>
            <person name="Takazaki Y."/>
            <person name="Terasawa K."/>
            <person name="Tsugane M."/>
            <person name="Tsuji K."/>
            <person name="Ueda S."/>
            <person name="Waki K."/>
            <person name="Yamagata H."/>
            <person name="Yamamoto M."/>
            <person name="Yamamoto S."/>
            <person name="Yamane H."/>
            <person name="Yoshiki S."/>
            <person name="Yoshihara R."/>
            <person name="Yukawa K."/>
            <person name="Zhong H."/>
            <person name="Yano M."/>
            <person name="Yuan Q."/>
            <person name="Ouyang S."/>
            <person name="Liu J."/>
            <person name="Jones K.M."/>
            <person name="Gansberger K."/>
            <person name="Moffat K."/>
            <person name="Hill J."/>
            <person name="Bera J."/>
            <person name="Fadrosh D."/>
            <person name="Jin S."/>
            <person name="Johri S."/>
            <person name="Kim M."/>
            <person name="Overton L."/>
            <person name="Reardon M."/>
            <person name="Tsitrin T."/>
            <person name="Vuong H."/>
            <person name="Weaver B."/>
            <person name="Ciecko A."/>
            <person name="Tallon L."/>
            <person name="Jackson J."/>
            <person name="Pai G."/>
            <person name="Aken S.V."/>
            <person name="Utterback T."/>
            <person name="Reidmuller S."/>
            <person name="Feldblyum T."/>
            <person name="Hsiao J."/>
            <person name="Zismann V."/>
            <person name="Iobst S."/>
            <person name="de Vazeille A.R."/>
            <person name="Buell C.R."/>
            <person name="Ying K."/>
            <person name="Li Y."/>
            <person name="Lu T."/>
            <person name="Huang Y."/>
            <person name="Zhao Q."/>
            <person name="Feng Q."/>
            <person name="Zhang L."/>
            <person name="Zhu J."/>
            <person name="Weng Q."/>
            <person name="Mu J."/>
            <person name="Lu Y."/>
            <person name="Fan D."/>
            <person name="Liu Y."/>
            <person name="Guan J."/>
            <person name="Zhang Y."/>
            <person name="Yu S."/>
            <person name="Liu X."/>
            <person name="Zhang Y."/>
            <person name="Hong G."/>
            <person name="Han B."/>
            <person name="Choisne N."/>
            <person name="Demange N."/>
            <person name="Orjeda G."/>
            <person name="Samain S."/>
            <person name="Cattolico L."/>
            <person name="Pelletier E."/>
            <person name="Couloux A."/>
            <person name="Segurens B."/>
            <person name="Wincker P."/>
            <person name="D'Hont A."/>
            <person name="Scarpelli C."/>
            <person name="Weissenbach J."/>
            <person name="Salanoubat M."/>
            <person name="Quetier F."/>
            <person name="Yu Y."/>
            <person name="Kim H.R."/>
            <person name="Rambo T."/>
            <person name="Currie J."/>
            <person name="Collura K."/>
            <person name="Luo M."/>
            <person name="Yang T."/>
            <person name="Ammiraju J.S.S."/>
            <person name="Engler F."/>
            <person name="Soderlund C."/>
            <person name="Wing R.A."/>
            <person name="Palmer L.E."/>
            <person name="de la Bastide M."/>
            <person name="Spiegel L."/>
            <person name="Nascimento L."/>
            <person name="Zutavern T."/>
            <person name="O'Shaughnessy A."/>
            <person name="Dike S."/>
            <person name="Dedhia N."/>
            <person name="Preston R."/>
            <person name="Balija V."/>
            <person name="McCombie W.R."/>
            <person name="Chow T."/>
            <person name="Chen H."/>
            <person name="Chung M."/>
            <person name="Chen C."/>
            <person name="Shaw J."/>
            <person name="Wu H."/>
            <person name="Hsiao K."/>
            <person name="Chao Y."/>
            <person name="Chu M."/>
            <person name="Cheng C."/>
            <person name="Hour A."/>
            <person name="Lee P."/>
            <person name="Lin S."/>
            <person name="Lin Y."/>
            <person name="Liou J."/>
            <person name="Liu S."/>
            <person name="Hsing Y."/>
            <person name="Raghuvanshi S."/>
            <person name="Mohanty A."/>
            <person name="Bharti A.K."/>
            <person name="Gaur A."/>
            <person name="Gupta V."/>
            <person name="Kumar D."/>
            <person name="Ravi V."/>
            <person name="Vij S."/>
            <person name="Kapur A."/>
            <person name="Khurana P."/>
            <person name="Khurana P."/>
            <person name="Khurana J.P."/>
            <person name="Tyagi A.K."/>
            <person name="Gaikwad K."/>
            <person name="Singh A."/>
            <person name="Dalal V."/>
            <person name="Srivastava S."/>
            <person name="Dixit A."/>
            <person name="Pal A.K."/>
            <person name="Ghazi I.A."/>
            <person name="Yadav M."/>
            <person name="Pandit A."/>
            <person name="Bhargava A."/>
            <person name="Sureshbabu K."/>
            <person name="Batra K."/>
            <person name="Sharma T.R."/>
            <person name="Mohapatra T."/>
            <person name="Singh N.K."/>
            <person name="Messing J."/>
            <person name="Nelson A.B."/>
            <person name="Fuks G."/>
            <person name="Kavchok S."/>
            <person name="Keizer G."/>
            <person name="Linton E."/>
            <person name="Llaca V."/>
            <person name="Song R."/>
            <person name="Tanyolac B."/>
            <person name="Young S."/>
            <person name="Ho-Il K."/>
            <person name="Hahn J.H."/>
            <person name="Sangsakoo G."/>
            <person name="Vanavichit A."/>
            <person name="de Mattos Luiz.A.T."/>
            <person name="Zimmer P.D."/>
            <person name="Malone G."/>
            <person name="Dellagostin O."/>
            <person name="de Oliveira A.C."/>
            <person name="Bevan M."/>
            <person name="Bancroft I."/>
            <person name="Minx P."/>
            <person name="Cordum H."/>
            <person name="Wilson R."/>
            <person name="Cheng Z."/>
            <person name="Jin W."/>
            <person name="Jiang J."/>
            <person name="Leong S.A."/>
            <person name="Iwama H."/>
            <person name="Gojobori T."/>
            <person name="Itoh T."/>
            <person name="Niimura Y."/>
            <person name="Fujii Y."/>
            <person name="Habara T."/>
            <person name="Sakai H."/>
            <person name="Sato Y."/>
            <person name="Wilson G."/>
            <person name="Kumar K."/>
            <person name="McCouch S."/>
            <person name="Juretic N."/>
            <person name="Hoen D."/>
            <person name="Wright S."/>
            <person name="Bruskiewich R."/>
            <person name="Bureau T."/>
            <person name="Miyao A."/>
            <person name="Hirochika H."/>
            <person name="Nishikawa T."/>
            <person name="Kadowaki K."/>
            <person name="Sugiura M."/>
            <person name="Burr B."/>
            <person name="Sasaki T."/>
        </authorList>
    </citation>
    <scope>NUCLEOTIDE SEQUENCE [LARGE SCALE GENOMIC DNA]</scope>
    <source>
        <strain evidence="4">cv. Nipponbare</strain>
    </source>
</reference>
<sequence length="88" mass="9290">MAEILGSCGLVVESRCSGDSLPPFLFTTFLLLSLRCSWPWLVGQVSYSAAGGVSDSEIRWANHGRFQAASSSSGPDFSAHLRSGLVGP</sequence>